<accession>A0A0L8G4B9</accession>
<evidence type="ECO:0000313" key="2">
    <source>
        <dbReference type="EMBL" id="KOF71703.1"/>
    </source>
</evidence>
<reference evidence="2" key="1">
    <citation type="submission" date="2015-07" db="EMBL/GenBank/DDBJ databases">
        <title>MeaNS - Measles Nucleotide Surveillance Program.</title>
        <authorList>
            <person name="Tran T."/>
            <person name="Druce J."/>
        </authorList>
    </citation>
    <scope>NUCLEOTIDE SEQUENCE</scope>
    <source>
        <strain evidence="2">UCB-OBI-ISO-001</strain>
        <tissue evidence="2">Gonad</tissue>
    </source>
</reference>
<feature type="region of interest" description="Disordered" evidence="1">
    <location>
        <begin position="1"/>
        <end position="70"/>
    </location>
</feature>
<sequence>MGQGYMLRSEIGDQEYNRNVEARDRGPGHIKNIGASDRELGHKKSRNQRRGSGHLRIIEAKDRGPGHIKI</sequence>
<evidence type="ECO:0000256" key="1">
    <source>
        <dbReference type="SAM" id="MobiDB-lite"/>
    </source>
</evidence>
<gene>
    <name evidence="2" type="ORF">OCBIM_22000639mg</name>
</gene>
<feature type="compositionally biased region" description="Basic and acidic residues" evidence="1">
    <location>
        <begin position="56"/>
        <end position="70"/>
    </location>
</feature>
<organism evidence="2">
    <name type="scientific">Octopus bimaculoides</name>
    <name type="common">California two-spotted octopus</name>
    <dbReference type="NCBI Taxonomy" id="37653"/>
    <lineage>
        <taxon>Eukaryota</taxon>
        <taxon>Metazoa</taxon>
        <taxon>Spiralia</taxon>
        <taxon>Lophotrochozoa</taxon>
        <taxon>Mollusca</taxon>
        <taxon>Cephalopoda</taxon>
        <taxon>Coleoidea</taxon>
        <taxon>Octopodiformes</taxon>
        <taxon>Octopoda</taxon>
        <taxon>Incirrata</taxon>
        <taxon>Octopodidae</taxon>
        <taxon>Octopus</taxon>
    </lineage>
</organism>
<feature type="compositionally biased region" description="Basic residues" evidence="1">
    <location>
        <begin position="43"/>
        <end position="53"/>
    </location>
</feature>
<dbReference type="EMBL" id="KQ424026">
    <property type="protein sequence ID" value="KOF71703.1"/>
    <property type="molecule type" value="Genomic_DNA"/>
</dbReference>
<name>A0A0L8G4B9_OCTBM</name>
<feature type="compositionally biased region" description="Basic and acidic residues" evidence="1">
    <location>
        <begin position="15"/>
        <end position="27"/>
    </location>
</feature>
<dbReference type="AlphaFoldDB" id="A0A0L8G4B9"/>
<protein>
    <submittedName>
        <fullName evidence="2">Uncharacterized protein</fullName>
    </submittedName>
</protein>
<proteinExistence type="predicted"/>